<dbReference type="EMBL" id="MFTO01000011">
    <property type="protein sequence ID" value="OGI63923.1"/>
    <property type="molecule type" value="Genomic_DNA"/>
</dbReference>
<dbReference type="AlphaFoldDB" id="A0A1F6V2M1"/>
<dbReference type="InterPro" id="IPR043993">
    <property type="entry name" value="T4SS_pilin"/>
</dbReference>
<accession>A0A1F6V2M1</accession>
<dbReference type="Pfam" id="PF18895">
    <property type="entry name" value="T4SS_pilin"/>
    <property type="match status" value="1"/>
</dbReference>
<proteinExistence type="predicted"/>
<protein>
    <submittedName>
        <fullName evidence="2">Uncharacterized protein</fullName>
    </submittedName>
</protein>
<gene>
    <name evidence="2" type="ORF">A2733_01675</name>
</gene>
<dbReference type="Proteomes" id="UP000178985">
    <property type="component" value="Unassembled WGS sequence"/>
</dbReference>
<evidence type="ECO:0000313" key="2">
    <source>
        <dbReference type="EMBL" id="OGI63923.1"/>
    </source>
</evidence>
<sequence length="128" mass="13999">MKINRLSSKILFLFLLSFLVFSPIISLAQLDINVEPPSSNSIKIKNPIKINSIVEFLKEILKAVIKIGIPLIVLAIIYSGFLFVTAMGNPEKLTKAKDALLWSLVGAAVLLGAWAIAELIVTTIPKLE</sequence>
<name>A0A1F6V2M1_9BACT</name>
<comment type="caution">
    <text evidence="2">The sequence shown here is derived from an EMBL/GenBank/DDBJ whole genome shotgun (WGS) entry which is preliminary data.</text>
</comment>
<reference evidence="2 3" key="1">
    <citation type="journal article" date="2016" name="Nat. Commun.">
        <title>Thousands of microbial genomes shed light on interconnected biogeochemical processes in an aquifer system.</title>
        <authorList>
            <person name="Anantharaman K."/>
            <person name="Brown C.T."/>
            <person name="Hug L.A."/>
            <person name="Sharon I."/>
            <person name="Castelle C.J."/>
            <person name="Probst A.J."/>
            <person name="Thomas B.C."/>
            <person name="Singh A."/>
            <person name="Wilkins M.J."/>
            <person name="Karaoz U."/>
            <person name="Brodie E.L."/>
            <person name="Williams K.H."/>
            <person name="Hubbard S.S."/>
            <person name="Banfield J.F."/>
        </authorList>
    </citation>
    <scope>NUCLEOTIDE SEQUENCE [LARGE SCALE GENOMIC DNA]</scope>
</reference>
<evidence type="ECO:0000256" key="1">
    <source>
        <dbReference type="SAM" id="Phobius"/>
    </source>
</evidence>
<feature type="transmembrane region" description="Helical" evidence="1">
    <location>
        <begin position="99"/>
        <end position="121"/>
    </location>
</feature>
<keyword evidence="1" id="KW-0472">Membrane</keyword>
<feature type="transmembrane region" description="Helical" evidence="1">
    <location>
        <begin position="67"/>
        <end position="87"/>
    </location>
</feature>
<evidence type="ECO:0000313" key="3">
    <source>
        <dbReference type="Proteomes" id="UP000178985"/>
    </source>
</evidence>
<keyword evidence="1" id="KW-1133">Transmembrane helix</keyword>
<organism evidence="2 3">
    <name type="scientific">Candidatus Nomurabacteria bacterium RIFCSPHIGHO2_01_FULL_40_20</name>
    <dbReference type="NCBI Taxonomy" id="1801738"/>
    <lineage>
        <taxon>Bacteria</taxon>
        <taxon>Candidatus Nomuraibacteriota</taxon>
    </lineage>
</organism>
<keyword evidence="1" id="KW-0812">Transmembrane</keyword>